<reference evidence="2" key="1">
    <citation type="submission" date="2021-01" db="UniProtKB">
        <authorList>
            <consortium name="EnsemblPlants"/>
        </authorList>
    </citation>
    <scope>IDENTIFICATION</scope>
</reference>
<accession>A0A7N0TDJ3</accession>
<feature type="transmembrane region" description="Helical" evidence="1">
    <location>
        <begin position="18"/>
        <end position="34"/>
    </location>
</feature>
<keyword evidence="1" id="KW-0812">Transmembrane</keyword>
<dbReference type="EnsemblPlants" id="Kaladp0033s0036.1.v1.1">
    <property type="protein sequence ID" value="Kaladp0033s0036.1.v1.1.CDS.1"/>
    <property type="gene ID" value="Kaladp0033s0036.v1.1"/>
</dbReference>
<proteinExistence type="predicted"/>
<keyword evidence="3" id="KW-1185">Reference proteome</keyword>
<feature type="transmembrane region" description="Helical" evidence="1">
    <location>
        <begin position="40"/>
        <end position="62"/>
    </location>
</feature>
<dbReference type="Gramene" id="Kaladp0033s0036.1.v1.1">
    <property type="protein sequence ID" value="Kaladp0033s0036.1.v1.1.CDS.1"/>
    <property type="gene ID" value="Kaladp0033s0036.v1.1"/>
</dbReference>
<dbReference type="AlphaFoldDB" id="A0A7N0TDJ3"/>
<evidence type="ECO:0000313" key="2">
    <source>
        <dbReference type="EnsemblPlants" id="Kaladp0033s0036.1.v1.1.CDS.1"/>
    </source>
</evidence>
<protein>
    <submittedName>
        <fullName evidence="2">Uncharacterized protein</fullName>
    </submittedName>
</protein>
<keyword evidence="1" id="KW-1133">Transmembrane helix</keyword>
<name>A0A7N0TDJ3_KALFE</name>
<evidence type="ECO:0000256" key="1">
    <source>
        <dbReference type="SAM" id="Phobius"/>
    </source>
</evidence>
<sequence>MESGVAMSVNYPIPCQDLVSFSIVSIALFFLPIWNLGYGWAMAVNGCFNLCGICLIKFIVLAPDLK</sequence>
<evidence type="ECO:0000313" key="3">
    <source>
        <dbReference type="Proteomes" id="UP000594263"/>
    </source>
</evidence>
<dbReference type="Proteomes" id="UP000594263">
    <property type="component" value="Unplaced"/>
</dbReference>
<keyword evidence="1" id="KW-0472">Membrane</keyword>
<organism evidence="2 3">
    <name type="scientific">Kalanchoe fedtschenkoi</name>
    <name type="common">Lavender scallops</name>
    <name type="synonym">South American air plant</name>
    <dbReference type="NCBI Taxonomy" id="63787"/>
    <lineage>
        <taxon>Eukaryota</taxon>
        <taxon>Viridiplantae</taxon>
        <taxon>Streptophyta</taxon>
        <taxon>Embryophyta</taxon>
        <taxon>Tracheophyta</taxon>
        <taxon>Spermatophyta</taxon>
        <taxon>Magnoliopsida</taxon>
        <taxon>eudicotyledons</taxon>
        <taxon>Gunneridae</taxon>
        <taxon>Pentapetalae</taxon>
        <taxon>Saxifragales</taxon>
        <taxon>Crassulaceae</taxon>
        <taxon>Kalanchoe</taxon>
    </lineage>
</organism>